<dbReference type="InterPro" id="IPR039537">
    <property type="entry name" value="Retrotran_Ty1/copia-like"/>
</dbReference>
<sequence>MDLCGPIRVESIKGKWNVLVIADDYSLYTWVHFLRSKDEAPEEIKTFLKKITVLLQAPVIIVRTDNDTKFKNQVLKEYFNSVSISHQASSVRTLQQNGVVEQRNQTLVEASRTMLILSRAPLFLWAEAIATAALCYPKNNHGDIGKLGAKGDIGFFIGYSATFCAYRVYNRQRKKIMETINTLATSTTITATIPTPTNSSSQATNIRNTSQDVDELELQQHVQQQENQTPLQLKTVANNVLNAMLDEKTFVNPFAPPSINGDMCIYALTASTMKPKNVKEAMTDPAWIESMQEELLQLKMLDVWVLVPAPDNINGYSKTRMMKRTRSSETRLVWL</sequence>
<dbReference type="InterPro" id="IPR036397">
    <property type="entry name" value="RNaseH_sf"/>
</dbReference>
<name>A0A6L2LHT4_TANCI</name>
<dbReference type="InterPro" id="IPR012337">
    <property type="entry name" value="RNaseH-like_sf"/>
</dbReference>
<evidence type="ECO:0000313" key="2">
    <source>
        <dbReference type="EMBL" id="GEU59715.1"/>
    </source>
</evidence>
<organism evidence="2">
    <name type="scientific">Tanacetum cinerariifolium</name>
    <name type="common">Dalmatian daisy</name>
    <name type="synonym">Chrysanthemum cinerariifolium</name>
    <dbReference type="NCBI Taxonomy" id="118510"/>
    <lineage>
        <taxon>Eukaryota</taxon>
        <taxon>Viridiplantae</taxon>
        <taxon>Streptophyta</taxon>
        <taxon>Embryophyta</taxon>
        <taxon>Tracheophyta</taxon>
        <taxon>Spermatophyta</taxon>
        <taxon>Magnoliopsida</taxon>
        <taxon>eudicotyledons</taxon>
        <taxon>Gunneridae</taxon>
        <taxon>Pentapetalae</taxon>
        <taxon>asterids</taxon>
        <taxon>campanulids</taxon>
        <taxon>Asterales</taxon>
        <taxon>Asteraceae</taxon>
        <taxon>Asteroideae</taxon>
        <taxon>Anthemideae</taxon>
        <taxon>Anthemidinae</taxon>
        <taxon>Tanacetum</taxon>
    </lineage>
</organism>
<dbReference type="InterPro" id="IPR057670">
    <property type="entry name" value="SH3_retrovirus"/>
</dbReference>
<protein>
    <recommendedName>
        <fullName evidence="1">Integrase catalytic domain-containing protein</fullName>
    </recommendedName>
</protein>
<dbReference type="Gene3D" id="3.30.420.10">
    <property type="entry name" value="Ribonuclease H-like superfamily/Ribonuclease H"/>
    <property type="match status" value="1"/>
</dbReference>
<feature type="domain" description="Integrase catalytic" evidence="1">
    <location>
        <begin position="1"/>
        <end position="136"/>
    </location>
</feature>
<dbReference type="PANTHER" id="PTHR42648:SF18">
    <property type="entry name" value="RETROTRANSPOSON, UNCLASSIFIED-LIKE PROTEIN"/>
    <property type="match status" value="1"/>
</dbReference>
<dbReference type="GO" id="GO:0003676">
    <property type="term" value="F:nucleic acid binding"/>
    <property type="evidence" value="ECO:0007669"/>
    <property type="project" value="InterPro"/>
</dbReference>
<dbReference type="PROSITE" id="PS50994">
    <property type="entry name" value="INTEGRASE"/>
    <property type="match status" value="1"/>
</dbReference>
<evidence type="ECO:0000259" key="1">
    <source>
        <dbReference type="PROSITE" id="PS50994"/>
    </source>
</evidence>
<reference evidence="2" key="1">
    <citation type="journal article" date="2019" name="Sci. Rep.">
        <title>Draft genome of Tanacetum cinerariifolium, the natural source of mosquito coil.</title>
        <authorList>
            <person name="Yamashiro T."/>
            <person name="Shiraishi A."/>
            <person name="Satake H."/>
            <person name="Nakayama K."/>
        </authorList>
    </citation>
    <scope>NUCLEOTIDE SEQUENCE</scope>
</reference>
<proteinExistence type="predicted"/>
<dbReference type="GO" id="GO:0015074">
    <property type="term" value="P:DNA integration"/>
    <property type="evidence" value="ECO:0007669"/>
    <property type="project" value="InterPro"/>
</dbReference>
<dbReference type="AlphaFoldDB" id="A0A6L2LHT4"/>
<comment type="caution">
    <text evidence="2">The sequence shown here is derived from an EMBL/GenBank/DDBJ whole genome shotgun (WGS) entry which is preliminary data.</text>
</comment>
<dbReference type="SUPFAM" id="SSF53098">
    <property type="entry name" value="Ribonuclease H-like"/>
    <property type="match status" value="1"/>
</dbReference>
<dbReference type="Pfam" id="PF25597">
    <property type="entry name" value="SH3_retrovirus"/>
    <property type="match status" value="1"/>
</dbReference>
<dbReference type="PANTHER" id="PTHR42648">
    <property type="entry name" value="TRANSPOSASE, PUTATIVE-RELATED"/>
    <property type="match status" value="1"/>
</dbReference>
<dbReference type="InterPro" id="IPR001584">
    <property type="entry name" value="Integrase_cat-core"/>
</dbReference>
<dbReference type="EMBL" id="BKCJ010004218">
    <property type="protein sequence ID" value="GEU59715.1"/>
    <property type="molecule type" value="Genomic_DNA"/>
</dbReference>
<accession>A0A6L2LHT4</accession>
<gene>
    <name evidence="2" type="ORF">Tci_031693</name>
</gene>